<reference evidence="14 15" key="1">
    <citation type="submission" date="2012-02" db="EMBL/GenBank/DDBJ databases">
        <title>Whole genome shotgun sequence of Mobilicoccus pelagius NBRC 104925.</title>
        <authorList>
            <person name="Yoshida Y."/>
            <person name="Hosoyama A."/>
            <person name="Tsuchikane K."/>
            <person name="Katsumata H."/>
            <person name="Yamazaki S."/>
            <person name="Fujita N."/>
        </authorList>
    </citation>
    <scope>NUCLEOTIDE SEQUENCE [LARGE SCALE GENOMIC DNA]</scope>
    <source>
        <strain evidence="14 15">NBRC 104925</strain>
    </source>
</reference>
<dbReference type="GO" id="GO:0008448">
    <property type="term" value="F:N-acetylglucosamine-6-phosphate deacetylase activity"/>
    <property type="evidence" value="ECO:0007669"/>
    <property type="project" value="UniProtKB-EC"/>
</dbReference>
<dbReference type="FunFam" id="3.20.20.140:FF:000004">
    <property type="entry name" value="N-acetylglucosamine-6-phosphate deacetylase"/>
    <property type="match status" value="1"/>
</dbReference>
<dbReference type="PANTHER" id="PTHR11113:SF14">
    <property type="entry name" value="N-ACETYLGLUCOSAMINE-6-PHOSPHATE DEACETYLASE"/>
    <property type="match status" value="1"/>
</dbReference>
<dbReference type="Gene3D" id="2.30.40.10">
    <property type="entry name" value="Urease, subunit C, domain 1"/>
    <property type="match status" value="1"/>
</dbReference>
<dbReference type="PIRSF" id="PIRSF038994">
    <property type="entry name" value="NagA"/>
    <property type="match status" value="1"/>
</dbReference>
<accession>H5UVY8</accession>
<dbReference type="GO" id="GO:0006046">
    <property type="term" value="P:N-acetylglucosamine catabolic process"/>
    <property type="evidence" value="ECO:0007669"/>
    <property type="project" value="TreeGrafter"/>
</dbReference>
<feature type="binding site" evidence="12">
    <location>
        <position position="221"/>
    </location>
    <ligand>
        <name>Zn(2+)</name>
        <dbReference type="ChEBI" id="CHEBI:29105"/>
    </ligand>
</feature>
<comment type="similarity">
    <text evidence="1 9">Belongs to the metallo-dependent hydrolases superfamily. NagA family.</text>
</comment>
<evidence type="ECO:0000256" key="4">
    <source>
        <dbReference type="ARBA" id="ARBA00022723"/>
    </source>
</evidence>
<dbReference type="RefSeq" id="WP_009483739.1">
    <property type="nucleotide sequence ID" value="NZ_BAFE01000094.1"/>
</dbReference>
<feature type="binding site" evidence="11">
    <location>
        <position position="232"/>
    </location>
    <ligand>
        <name>substrate</name>
    </ligand>
</feature>
<evidence type="ECO:0000256" key="3">
    <source>
        <dbReference type="ARBA" id="ARBA00018029"/>
    </source>
</evidence>
<dbReference type="STRING" id="1089455.MOPEL_135_01340"/>
<feature type="binding site" evidence="12">
    <location>
        <position position="134"/>
    </location>
    <ligand>
        <name>Zn(2+)</name>
        <dbReference type="ChEBI" id="CHEBI:29105"/>
    </ligand>
</feature>
<evidence type="ECO:0000259" key="13">
    <source>
        <dbReference type="Pfam" id="PF01979"/>
    </source>
</evidence>
<evidence type="ECO:0000256" key="12">
    <source>
        <dbReference type="PIRSR" id="PIRSR038994-3"/>
    </source>
</evidence>
<evidence type="ECO:0000256" key="1">
    <source>
        <dbReference type="ARBA" id="ARBA00010716"/>
    </source>
</evidence>
<keyword evidence="6 9" id="KW-0119">Carbohydrate metabolism</keyword>
<dbReference type="Pfam" id="PF01979">
    <property type="entry name" value="Amidohydro_1"/>
    <property type="match status" value="1"/>
</dbReference>
<sequence>MPDDTHDAAPTLLTADAVVTGTDVHRPGWVEITGTQVTNVGAGRPAPGAGEVADLGATTVVPGFVDMHSHGGGGAAFTDATPEAVATATGLHRAHGTTRMMASLVSAHPDELLREVAGLAPVVQEGAVCGIHLEGPWMSPGRLGAHDLGTLRAPDPAEIDRLLEAADGAIRMITLAPELPGAINAVHRFVEAGVVVAVGHTDATYEEARAAIEAGARVGTHLFNAMRPVDHREPGPVVALLEDPRVTVEMITDGVHLHPSVYALACAEAGPDRVVVVTDAMSAAGMTDGRYLLGALDVDVVDGTARVAGTPTIAGSTATMDRLFRFAVAHGGHEGDAALLHAVRQTSTNPARAVGVPGGALVEGSPADLVVLDADLQVRGVMAAGAWVAGA</sequence>
<dbReference type="SUPFAM" id="SSF51338">
    <property type="entry name" value="Composite domain of metallo-dependent hydrolases"/>
    <property type="match status" value="1"/>
</dbReference>
<dbReference type="InterPro" id="IPR011059">
    <property type="entry name" value="Metal-dep_hydrolase_composite"/>
</dbReference>
<evidence type="ECO:0000256" key="7">
    <source>
        <dbReference type="ARBA" id="ARBA00047647"/>
    </source>
</evidence>
<evidence type="ECO:0000256" key="6">
    <source>
        <dbReference type="ARBA" id="ARBA00023277"/>
    </source>
</evidence>
<feature type="binding site" evidence="12">
    <location>
        <position position="200"/>
    </location>
    <ligand>
        <name>Zn(2+)</name>
        <dbReference type="ChEBI" id="CHEBI:29105"/>
    </ligand>
</feature>
<evidence type="ECO:0000256" key="5">
    <source>
        <dbReference type="ARBA" id="ARBA00022801"/>
    </source>
</evidence>
<gene>
    <name evidence="14" type="primary">nagA</name>
    <name evidence="14" type="ORF">MOPEL_135_01340</name>
</gene>
<dbReference type="CDD" id="cd00854">
    <property type="entry name" value="NagA"/>
    <property type="match status" value="1"/>
</dbReference>
<dbReference type="NCBIfam" id="TIGR00221">
    <property type="entry name" value="nagA"/>
    <property type="match status" value="1"/>
</dbReference>
<evidence type="ECO:0000256" key="11">
    <source>
        <dbReference type="PIRSR" id="PIRSR038994-2"/>
    </source>
</evidence>
<dbReference type="SUPFAM" id="SSF51556">
    <property type="entry name" value="Metallo-dependent hydrolases"/>
    <property type="match status" value="1"/>
</dbReference>
<feature type="active site" description="Proton donor/acceptor" evidence="10">
    <location>
        <position position="279"/>
    </location>
</feature>
<feature type="domain" description="Amidohydrolase-related" evidence="13">
    <location>
        <begin position="59"/>
        <end position="388"/>
    </location>
</feature>
<dbReference type="EMBL" id="BAFE01000094">
    <property type="protein sequence ID" value="GAB49896.1"/>
    <property type="molecule type" value="Genomic_DNA"/>
</dbReference>
<dbReference type="AlphaFoldDB" id="H5UVY8"/>
<dbReference type="eggNOG" id="COG1820">
    <property type="taxonomic scope" value="Bacteria"/>
</dbReference>
<evidence type="ECO:0000256" key="2">
    <source>
        <dbReference type="ARBA" id="ARBA00011899"/>
    </source>
</evidence>
<evidence type="ECO:0000256" key="10">
    <source>
        <dbReference type="PIRSR" id="PIRSR038994-1"/>
    </source>
</evidence>
<keyword evidence="15" id="KW-1185">Reference proteome</keyword>
<evidence type="ECO:0000256" key="9">
    <source>
        <dbReference type="PIRNR" id="PIRNR038994"/>
    </source>
</evidence>
<feature type="binding site" evidence="11">
    <location>
        <position position="145"/>
    </location>
    <ligand>
        <name>substrate</name>
    </ligand>
</feature>
<dbReference type="InterPro" id="IPR006680">
    <property type="entry name" value="Amidohydro-rel"/>
</dbReference>
<dbReference type="OrthoDB" id="9776488at2"/>
<feature type="binding site" evidence="11">
    <location>
        <position position="256"/>
    </location>
    <ligand>
        <name>substrate</name>
    </ligand>
</feature>
<dbReference type="InterPro" id="IPR003764">
    <property type="entry name" value="GlcNAc_6-P_deAcase"/>
</dbReference>
<dbReference type="InterPro" id="IPR032466">
    <property type="entry name" value="Metal_Hydrolase"/>
</dbReference>
<keyword evidence="4 12" id="KW-0479">Metal-binding</keyword>
<dbReference type="Gene3D" id="3.20.20.140">
    <property type="entry name" value="Metal-dependent hydrolases"/>
    <property type="match status" value="1"/>
</dbReference>
<comment type="cofactor">
    <cofactor evidence="12">
        <name>a divalent metal cation</name>
        <dbReference type="ChEBI" id="CHEBI:60240"/>
    </cofactor>
    <text evidence="12">Binds 1 divalent metal cation per subunit.</text>
</comment>
<comment type="catalytic activity">
    <reaction evidence="7">
        <text>N-acetyl-D-glucosamine 6-phosphate + H2O = D-glucosamine 6-phosphate + acetate</text>
        <dbReference type="Rhea" id="RHEA:22936"/>
        <dbReference type="ChEBI" id="CHEBI:15377"/>
        <dbReference type="ChEBI" id="CHEBI:30089"/>
        <dbReference type="ChEBI" id="CHEBI:57513"/>
        <dbReference type="ChEBI" id="CHEBI:58725"/>
        <dbReference type="EC" id="3.5.1.25"/>
    </reaction>
</comment>
<dbReference type="PANTHER" id="PTHR11113">
    <property type="entry name" value="N-ACETYLGLUCOSAMINE-6-PHOSPHATE DEACETYLASE"/>
    <property type="match status" value="1"/>
</dbReference>
<organism evidence="14 15">
    <name type="scientific">Mobilicoccus pelagius NBRC 104925</name>
    <dbReference type="NCBI Taxonomy" id="1089455"/>
    <lineage>
        <taxon>Bacteria</taxon>
        <taxon>Bacillati</taxon>
        <taxon>Actinomycetota</taxon>
        <taxon>Actinomycetes</taxon>
        <taxon>Micrococcales</taxon>
        <taxon>Dermatophilaceae</taxon>
        <taxon>Mobilicoccus</taxon>
    </lineage>
</organism>
<comment type="pathway">
    <text evidence="8">Amino-sugar metabolism; N-acetylneuraminate degradation; D-fructose 6-phosphate from N-acetylneuraminate: step 4/5.</text>
</comment>
<evidence type="ECO:0000313" key="14">
    <source>
        <dbReference type="EMBL" id="GAB49896.1"/>
    </source>
</evidence>
<feature type="binding site" evidence="11">
    <location>
        <begin position="313"/>
        <end position="315"/>
    </location>
    <ligand>
        <name>substrate</name>
    </ligand>
</feature>
<feature type="binding site" evidence="11">
    <location>
        <begin position="224"/>
        <end position="225"/>
    </location>
    <ligand>
        <name>substrate</name>
    </ligand>
</feature>
<proteinExistence type="inferred from homology"/>
<keyword evidence="5 9" id="KW-0378">Hydrolase</keyword>
<dbReference type="EC" id="3.5.1.25" evidence="2"/>
<dbReference type="Proteomes" id="UP000004367">
    <property type="component" value="Unassembled WGS sequence"/>
</dbReference>
<evidence type="ECO:0000313" key="15">
    <source>
        <dbReference type="Proteomes" id="UP000004367"/>
    </source>
</evidence>
<dbReference type="GO" id="GO:0046872">
    <property type="term" value="F:metal ion binding"/>
    <property type="evidence" value="ECO:0007669"/>
    <property type="project" value="UniProtKB-KW"/>
</dbReference>
<evidence type="ECO:0000256" key="8">
    <source>
        <dbReference type="ARBA" id="ARBA00060590"/>
    </source>
</evidence>
<protein>
    <recommendedName>
        <fullName evidence="3">N-acetylglucosamine-6-phosphate deacetylase</fullName>
        <ecNumber evidence="2">3.5.1.25</ecNumber>
    </recommendedName>
</protein>
<name>H5UVY8_9MICO</name>
<comment type="caution">
    <text evidence="14">The sequence shown here is derived from an EMBL/GenBank/DDBJ whole genome shotgun (WGS) entry which is preliminary data.</text>
</comment>